<dbReference type="Gene3D" id="3.40.50.300">
    <property type="entry name" value="P-loop containing nucleotide triphosphate hydrolases"/>
    <property type="match status" value="1"/>
</dbReference>
<dbReference type="GO" id="GO:0005886">
    <property type="term" value="C:plasma membrane"/>
    <property type="evidence" value="ECO:0007669"/>
    <property type="project" value="UniProtKB-SubCell"/>
</dbReference>
<feature type="transmembrane region" description="Helical" evidence="10">
    <location>
        <begin position="513"/>
        <end position="532"/>
    </location>
</feature>
<gene>
    <name evidence="12" type="ORF">I7412_16760</name>
</gene>
<comment type="subcellular location">
    <subcellularLocation>
        <location evidence="1">Cell membrane</location>
        <topology evidence="1">Multi-pass membrane protein</topology>
    </subcellularLocation>
</comment>
<protein>
    <submittedName>
        <fullName evidence="12">ATP-binding cassette domain-containing protein</fullName>
    </submittedName>
</protein>
<feature type="region of interest" description="Disordered" evidence="9">
    <location>
        <begin position="872"/>
        <end position="904"/>
    </location>
</feature>
<evidence type="ECO:0000256" key="7">
    <source>
        <dbReference type="ARBA" id="ARBA00022989"/>
    </source>
</evidence>
<feature type="transmembrane region" description="Helical" evidence="10">
    <location>
        <begin position="464"/>
        <end position="482"/>
    </location>
</feature>
<dbReference type="GO" id="GO:0005524">
    <property type="term" value="F:ATP binding"/>
    <property type="evidence" value="ECO:0007669"/>
    <property type="project" value="UniProtKB-KW"/>
</dbReference>
<keyword evidence="4 10" id="KW-0812">Transmembrane</keyword>
<dbReference type="GO" id="GO:0015658">
    <property type="term" value="F:branched-chain amino acid transmembrane transporter activity"/>
    <property type="evidence" value="ECO:0007669"/>
    <property type="project" value="InterPro"/>
</dbReference>
<reference evidence="12" key="1">
    <citation type="submission" date="2020-12" db="EMBL/GenBank/DDBJ databases">
        <title>Genomic characterization of non-nitrogen-fixing Frankia strains.</title>
        <authorList>
            <person name="Carlos-Shanley C."/>
            <person name="Guerra T."/>
            <person name="Hahn D."/>
        </authorList>
    </citation>
    <scope>NUCLEOTIDE SEQUENCE</scope>
    <source>
        <strain evidence="12">CN6</strain>
    </source>
</reference>
<feature type="transmembrane region" description="Helical" evidence="10">
    <location>
        <begin position="193"/>
        <end position="213"/>
    </location>
</feature>
<evidence type="ECO:0000256" key="4">
    <source>
        <dbReference type="ARBA" id="ARBA00022692"/>
    </source>
</evidence>
<feature type="transmembrane region" description="Helical" evidence="10">
    <location>
        <begin position="308"/>
        <end position="326"/>
    </location>
</feature>
<dbReference type="Pfam" id="PF00005">
    <property type="entry name" value="ABC_tran"/>
    <property type="match status" value="1"/>
</dbReference>
<feature type="transmembrane region" description="Helical" evidence="10">
    <location>
        <begin position="385"/>
        <end position="405"/>
    </location>
</feature>
<dbReference type="SMART" id="SM00382">
    <property type="entry name" value="AAA"/>
    <property type="match status" value="1"/>
</dbReference>
<feature type="transmembrane region" description="Helical" evidence="10">
    <location>
        <begin position="61"/>
        <end position="86"/>
    </location>
</feature>
<evidence type="ECO:0000256" key="3">
    <source>
        <dbReference type="ARBA" id="ARBA00022475"/>
    </source>
</evidence>
<keyword evidence="3" id="KW-1003">Cell membrane</keyword>
<keyword evidence="13" id="KW-1185">Reference proteome</keyword>
<feature type="compositionally biased region" description="Low complexity" evidence="9">
    <location>
        <begin position="876"/>
        <end position="896"/>
    </location>
</feature>
<dbReference type="InterPro" id="IPR027417">
    <property type="entry name" value="P-loop_NTPase"/>
</dbReference>
<evidence type="ECO:0000256" key="10">
    <source>
        <dbReference type="SAM" id="Phobius"/>
    </source>
</evidence>
<comment type="caution">
    <text evidence="12">The sequence shown here is derived from an EMBL/GenBank/DDBJ whole genome shotgun (WGS) entry which is preliminary data.</text>
</comment>
<dbReference type="SUPFAM" id="SSF52540">
    <property type="entry name" value="P-loop containing nucleoside triphosphate hydrolases"/>
    <property type="match status" value="1"/>
</dbReference>
<dbReference type="RefSeq" id="WP_203005169.1">
    <property type="nucleotide sequence ID" value="NZ_JADWYU010000153.1"/>
</dbReference>
<keyword evidence="7 10" id="KW-1133">Transmembrane helix</keyword>
<feature type="transmembrane region" description="Helical" evidence="10">
    <location>
        <begin position="593"/>
        <end position="614"/>
    </location>
</feature>
<feature type="transmembrane region" description="Helical" evidence="10">
    <location>
        <begin position="37"/>
        <end position="55"/>
    </location>
</feature>
<feature type="transmembrane region" description="Helical" evidence="10">
    <location>
        <begin position="243"/>
        <end position="261"/>
    </location>
</feature>
<feature type="transmembrane region" description="Helical" evidence="10">
    <location>
        <begin position="219"/>
        <end position="236"/>
    </location>
</feature>
<dbReference type="CDD" id="cd06581">
    <property type="entry name" value="TM_PBP1_LivM_like"/>
    <property type="match status" value="1"/>
</dbReference>
<dbReference type="InterPro" id="IPR051120">
    <property type="entry name" value="ABC_AA/LPS_Transport"/>
</dbReference>
<feature type="transmembrane region" description="Helical" evidence="10">
    <location>
        <begin position="6"/>
        <end position="30"/>
    </location>
</feature>
<evidence type="ECO:0000256" key="8">
    <source>
        <dbReference type="ARBA" id="ARBA00023136"/>
    </source>
</evidence>
<dbReference type="InterPro" id="IPR032823">
    <property type="entry name" value="BCA_ABC_TP_C"/>
</dbReference>
<dbReference type="Pfam" id="PF02653">
    <property type="entry name" value="BPD_transp_2"/>
    <property type="match status" value="2"/>
</dbReference>
<dbReference type="InterPro" id="IPR001851">
    <property type="entry name" value="ABC_transp_permease"/>
</dbReference>
<dbReference type="InterPro" id="IPR003593">
    <property type="entry name" value="AAA+_ATPase"/>
</dbReference>
<evidence type="ECO:0000256" key="6">
    <source>
        <dbReference type="ARBA" id="ARBA00022840"/>
    </source>
</evidence>
<feature type="transmembrane region" description="Helical" evidence="10">
    <location>
        <begin position="267"/>
        <end position="287"/>
    </location>
</feature>
<dbReference type="CDD" id="cd06582">
    <property type="entry name" value="TM_PBP1_LivH_like"/>
    <property type="match status" value="1"/>
</dbReference>
<keyword evidence="5" id="KW-0547">Nucleotide-binding</keyword>
<dbReference type="PROSITE" id="PS50893">
    <property type="entry name" value="ABC_TRANSPORTER_2"/>
    <property type="match status" value="1"/>
</dbReference>
<accession>A0A937RE63</accession>
<evidence type="ECO:0000256" key="5">
    <source>
        <dbReference type="ARBA" id="ARBA00022741"/>
    </source>
</evidence>
<evidence type="ECO:0000256" key="1">
    <source>
        <dbReference type="ARBA" id="ARBA00004651"/>
    </source>
</evidence>
<dbReference type="InterPro" id="IPR003439">
    <property type="entry name" value="ABC_transporter-like_ATP-bd"/>
</dbReference>
<feature type="domain" description="ABC transporter" evidence="11">
    <location>
        <begin position="638"/>
        <end position="871"/>
    </location>
</feature>
<organism evidence="12 13">
    <name type="scientific">Frankia nepalensis</name>
    <dbReference type="NCBI Taxonomy" id="1836974"/>
    <lineage>
        <taxon>Bacteria</taxon>
        <taxon>Bacillati</taxon>
        <taxon>Actinomycetota</taxon>
        <taxon>Actinomycetes</taxon>
        <taxon>Frankiales</taxon>
        <taxon>Frankiaceae</taxon>
        <taxon>Frankia</taxon>
    </lineage>
</organism>
<keyword evidence="6 12" id="KW-0067">ATP-binding</keyword>
<dbReference type="Pfam" id="PF12399">
    <property type="entry name" value="BCA_ABC_TP_C"/>
    <property type="match status" value="1"/>
</dbReference>
<proteinExistence type="predicted"/>
<feature type="transmembrane region" description="Helical" evidence="10">
    <location>
        <begin position="144"/>
        <end position="163"/>
    </location>
</feature>
<feature type="transmembrane region" description="Helical" evidence="10">
    <location>
        <begin position="361"/>
        <end position="379"/>
    </location>
</feature>
<evidence type="ECO:0000256" key="9">
    <source>
        <dbReference type="SAM" id="MobiDB-lite"/>
    </source>
</evidence>
<keyword evidence="8 10" id="KW-0472">Membrane</keyword>
<feature type="transmembrane region" description="Helical" evidence="10">
    <location>
        <begin position="412"/>
        <end position="431"/>
    </location>
</feature>
<feature type="transmembrane region" description="Helical" evidence="10">
    <location>
        <begin position="332"/>
        <end position="354"/>
    </location>
</feature>
<dbReference type="PANTHER" id="PTHR45772:SF2">
    <property type="entry name" value="ABC TRANSPORTER ATP-BINDING PROTEIN"/>
    <property type="match status" value="1"/>
</dbReference>
<dbReference type="EMBL" id="JAEACQ010000195">
    <property type="protein sequence ID" value="MBL7628775.1"/>
    <property type="molecule type" value="Genomic_DNA"/>
</dbReference>
<evidence type="ECO:0000313" key="13">
    <source>
        <dbReference type="Proteomes" id="UP000604475"/>
    </source>
</evidence>
<feature type="transmembrane region" description="Helical" evidence="10">
    <location>
        <begin position="552"/>
        <end position="581"/>
    </location>
</feature>
<evidence type="ECO:0000259" key="11">
    <source>
        <dbReference type="PROSITE" id="PS50893"/>
    </source>
</evidence>
<dbReference type="Proteomes" id="UP000604475">
    <property type="component" value="Unassembled WGS sequence"/>
</dbReference>
<dbReference type="InterPro" id="IPR043428">
    <property type="entry name" value="LivM-like"/>
</dbReference>
<keyword evidence="2" id="KW-0813">Transport</keyword>
<dbReference type="AlphaFoldDB" id="A0A937RE63"/>
<evidence type="ECO:0000313" key="12">
    <source>
        <dbReference type="EMBL" id="MBL7628775.1"/>
    </source>
</evidence>
<name>A0A937RE63_9ACTN</name>
<feature type="transmembrane region" description="Helical" evidence="10">
    <location>
        <begin position="98"/>
        <end position="116"/>
    </location>
</feature>
<sequence length="904" mass="92811">MDARTILQFALLGLGVGGVYAVSAVGIVAIHRGSRTINLAHAGIALWGALLFYWLRDDHGFPAAAAAVVTLVLAALFGAAVYLLVIRPIRHRTQLSRMVATLGLLGLLVGLAHSVFPNAARVPNTSLPSSAAHLFGLTVPTERIVIFAVAVVVVGGLAAWSAWARLPLMTKAMAEHESAAQALGASPHTLGSINWGLGSMLAAAAGILVAPIVGQFDTAMLTVMAFALAAALVGRFDGYLPALGGGLALGVGEGVVTHLVAEHVPERFQIGWPQTVPFVAVMAILILRRDQASNRLPAVPAAPVAAGLFRPIPLAVAFAGIVAILATGDAKWRDAAITTVIVAILVLSLVVLIGYANQISLAQLTVAGLGAYVAVRLDIGAHVPFLLAPLVGAAVGALAGLLVGLPALRVRGVNLAILTMGMAVAVSGVLFDSTHYTGGITGMQPRLPAVFGLDVDAATHPDRYGYYCLFWLLLAGAAVAAVRRSGLGRRLLVVRTNERAAASVGISVARAKLSAFVISSALAGMAGVLLAFRSSSVTFTQFSFIESINLVSLAVIAGVTSISGGLLGGVLAFGGLVYLAISELHVGFIAENYATIFGAALVLTVIVHENGVAWRKRSQYDPAPLPTGDVPARAGEPLVADDVTVRFGGVTAVSGARLRAAPGEVTGLVGPNGAGKTTLLDAIGGFAPTTGGQVLLGEWPLHGRAPDARARHGLGRVFQAGELFEDLTVAQNLRVAAENAGRTDGRLPEPARAALERFGLADDLLRLPTELPMAKRRLVGIARALAANPAAVLLDEPGAGLSITEITELAAGLRDLAHGTGLTVLVVDHDMALVMSACDRIVVLHQGQVLADGTPAEIQANPAVREAYLGEPTELATAPAGSPATAPATASEPATPRLTEATND</sequence>
<dbReference type="GO" id="GO:0016887">
    <property type="term" value="F:ATP hydrolysis activity"/>
    <property type="evidence" value="ECO:0007669"/>
    <property type="project" value="InterPro"/>
</dbReference>
<evidence type="ECO:0000256" key="2">
    <source>
        <dbReference type="ARBA" id="ARBA00022448"/>
    </source>
</evidence>
<dbReference type="PANTHER" id="PTHR45772">
    <property type="entry name" value="CONSERVED COMPONENT OF ABC TRANSPORTER FOR NATURAL AMINO ACIDS-RELATED"/>
    <property type="match status" value="1"/>
</dbReference>